<keyword evidence="4 5" id="KW-0472">Membrane</keyword>
<sequence length="509" mass="55620">MSSASQRQDILRQQSNNKELWLYVIAAGVAMVGGLALVFLGNANTFILAAAVAAAALILRDYRLGVVLLIVFMPLAESEFFPRQMLGVTGLNPLNMLLMATLASYLLKRVFQRQDYPFIPAKMFWLYLIPIAIGAIHGAMSADQIPSFLYASKMLSFDNVAGYLRDLVIKPLFLVLFALLIGAAVYDSDRPVLFMAPALISVVLISLMALLAVATSGLGLSALAQATSRGVMGKVGMHANELGLLFNIAYALVLFTRANLDSAKTRFLLFVVAAMLGLTILLTFSRGGFLGFAITNLIYMLTRGQGKAVLYLLLAALVVAFLLPHAFIDRAMTGVSDGNVSEISAGRVDTIWMPLLPELFTSPLIGHGISSILWSEPMKTGHMLIVGHTHNAYLGALMDVGIIGFAMIMLFYKYLWDGFRKMRNAEDSKIMRGFFEGGSIAIIVLLIQGITDDKFFPTHPQVFLWMAIGILFGRMAYASRKSKVAESMELKNAEINMRYGREAGALQKA</sequence>
<feature type="transmembrane region" description="Helical" evidence="5">
    <location>
        <begin position="433"/>
        <end position="450"/>
    </location>
</feature>
<feature type="transmembrane region" description="Helical" evidence="5">
    <location>
        <begin position="167"/>
        <end position="186"/>
    </location>
</feature>
<feature type="transmembrane region" description="Helical" evidence="5">
    <location>
        <begin position="309"/>
        <end position="328"/>
    </location>
</feature>
<organism evidence="7 8">
    <name type="scientific">Thermithiobacillus plumbiphilus</name>
    <dbReference type="NCBI Taxonomy" id="1729899"/>
    <lineage>
        <taxon>Bacteria</taxon>
        <taxon>Pseudomonadati</taxon>
        <taxon>Pseudomonadota</taxon>
        <taxon>Acidithiobacillia</taxon>
        <taxon>Acidithiobacillales</taxon>
        <taxon>Thermithiobacillaceae</taxon>
        <taxon>Thermithiobacillus</taxon>
    </lineage>
</organism>
<keyword evidence="7" id="KW-0436">Ligase</keyword>
<dbReference type="EMBL" id="JBBPCO010000002">
    <property type="protein sequence ID" value="MEK8088872.1"/>
    <property type="molecule type" value="Genomic_DNA"/>
</dbReference>
<dbReference type="PANTHER" id="PTHR37422">
    <property type="entry name" value="TEICHURONIC ACID BIOSYNTHESIS PROTEIN TUAE"/>
    <property type="match status" value="1"/>
</dbReference>
<dbReference type="InterPro" id="IPR051533">
    <property type="entry name" value="WaaL-like"/>
</dbReference>
<feature type="transmembrane region" description="Helical" evidence="5">
    <location>
        <begin position="462"/>
        <end position="479"/>
    </location>
</feature>
<feature type="transmembrane region" description="Helical" evidence="5">
    <location>
        <begin position="267"/>
        <end position="297"/>
    </location>
</feature>
<comment type="subcellular location">
    <subcellularLocation>
        <location evidence="1">Membrane</location>
        <topology evidence="1">Multi-pass membrane protein</topology>
    </subcellularLocation>
</comment>
<evidence type="ECO:0000256" key="5">
    <source>
        <dbReference type="SAM" id="Phobius"/>
    </source>
</evidence>
<dbReference type="GO" id="GO:0016874">
    <property type="term" value="F:ligase activity"/>
    <property type="evidence" value="ECO:0007669"/>
    <property type="project" value="UniProtKB-KW"/>
</dbReference>
<feature type="transmembrane region" description="Helical" evidence="5">
    <location>
        <begin position="20"/>
        <end position="40"/>
    </location>
</feature>
<dbReference type="Proteomes" id="UP001446205">
    <property type="component" value="Unassembled WGS sequence"/>
</dbReference>
<feature type="domain" description="O-antigen ligase-related" evidence="6">
    <location>
        <begin position="272"/>
        <end position="408"/>
    </location>
</feature>
<evidence type="ECO:0000313" key="8">
    <source>
        <dbReference type="Proteomes" id="UP001446205"/>
    </source>
</evidence>
<feature type="transmembrane region" description="Helical" evidence="5">
    <location>
        <begin position="127"/>
        <end position="146"/>
    </location>
</feature>
<feature type="transmembrane region" description="Helical" evidence="5">
    <location>
        <begin position="46"/>
        <end position="73"/>
    </location>
</feature>
<gene>
    <name evidence="7" type="ORF">WOB96_03755</name>
</gene>
<feature type="transmembrane region" description="Helical" evidence="5">
    <location>
        <begin position="392"/>
        <end position="412"/>
    </location>
</feature>
<evidence type="ECO:0000256" key="2">
    <source>
        <dbReference type="ARBA" id="ARBA00022692"/>
    </source>
</evidence>
<proteinExistence type="predicted"/>
<dbReference type="Pfam" id="PF04932">
    <property type="entry name" value="Wzy_C"/>
    <property type="match status" value="1"/>
</dbReference>
<dbReference type="RefSeq" id="WP_341369937.1">
    <property type="nucleotide sequence ID" value="NZ_JBBPCO010000002.1"/>
</dbReference>
<keyword evidence="3 5" id="KW-1133">Transmembrane helix</keyword>
<comment type="caution">
    <text evidence="7">The sequence shown here is derived from an EMBL/GenBank/DDBJ whole genome shotgun (WGS) entry which is preliminary data.</text>
</comment>
<feature type="transmembrane region" description="Helical" evidence="5">
    <location>
        <begin position="85"/>
        <end position="107"/>
    </location>
</feature>
<keyword evidence="8" id="KW-1185">Reference proteome</keyword>
<accession>A0ABU9D7P7</accession>
<name>A0ABU9D7P7_9PROT</name>
<evidence type="ECO:0000313" key="7">
    <source>
        <dbReference type="EMBL" id="MEK8088872.1"/>
    </source>
</evidence>
<evidence type="ECO:0000259" key="6">
    <source>
        <dbReference type="Pfam" id="PF04932"/>
    </source>
</evidence>
<feature type="transmembrane region" description="Helical" evidence="5">
    <location>
        <begin position="235"/>
        <end position="255"/>
    </location>
</feature>
<evidence type="ECO:0000256" key="4">
    <source>
        <dbReference type="ARBA" id="ARBA00023136"/>
    </source>
</evidence>
<protein>
    <submittedName>
        <fullName evidence="7">O-antigen ligase family protein</fullName>
    </submittedName>
</protein>
<dbReference type="InterPro" id="IPR007016">
    <property type="entry name" value="O-antigen_ligase-rel_domated"/>
</dbReference>
<dbReference type="PANTHER" id="PTHR37422:SF13">
    <property type="entry name" value="LIPOPOLYSACCHARIDE BIOSYNTHESIS PROTEIN PA4999-RELATED"/>
    <property type="match status" value="1"/>
</dbReference>
<evidence type="ECO:0000256" key="1">
    <source>
        <dbReference type="ARBA" id="ARBA00004141"/>
    </source>
</evidence>
<feature type="transmembrane region" description="Helical" evidence="5">
    <location>
        <begin position="198"/>
        <end position="223"/>
    </location>
</feature>
<reference evidence="7 8" key="1">
    <citation type="submission" date="2024-04" db="EMBL/GenBank/DDBJ databases">
        <authorList>
            <person name="Abashina T."/>
            <person name="Shaikin A."/>
        </authorList>
    </citation>
    <scope>NUCLEOTIDE SEQUENCE [LARGE SCALE GENOMIC DNA]</scope>
    <source>
        <strain evidence="7 8">AAFK</strain>
    </source>
</reference>
<keyword evidence="2 5" id="KW-0812">Transmembrane</keyword>
<evidence type="ECO:0000256" key="3">
    <source>
        <dbReference type="ARBA" id="ARBA00022989"/>
    </source>
</evidence>